<organism evidence="5 6">
    <name type="scientific">Nocardioides albidus</name>
    <dbReference type="NCBI Taxonomy" id="1517589"/>
    <lineage>
        <taxon>Bacteria</taxon>
        <taxon>Bacillati</taxon>
        <taxon>Actinomycetota</taxon>
        <taxon>Actinomycetes</taxon>
        <taxon>Propionibacteriales</taxon>
        <taxon>Nocardioidaceae</taxon>
        <taxon>Nocardioides</taxon>
    </lineage>
</organism>
<dbReference type="PANTHER" id="PTHR47894">
    <property type="entry name" value="HTH-TYPE TRANSCRIPTIONAL REGULATOR GADX"/>
    <property type="match status" value="1"/>
</dbReference>
<keyword evidence="6" id="KW-1185">Reference proteome</keyword>
<evidence type="ECO:0000256" key="3">
    <source>
        <dbReference type="ARBA" id="ARBA00023163"/>
    </source>
</evidence>
<dbReference type="Gene3D" id="1.10.10.60">
    <property type="entry name" value="Homeodomain-like"/>
    <property type="match status" value="1"/>
</dbReference>
<protein>
    <submittedName>
        <fullName evidence="5">AraC family transcriptional regulator</fullName>
    </submittedName>
</protein>
<accession>A0A5C4WDQ1</accession>
<dbReference type="PROSITE" id="PS01124">
    <property type="entry name" value="HTH_ARAC_FAMILY_2"/>
    <property type="match status" value="1"/>
</dbReference>
<dbReference type="GO" id="GO:0005829">
    <property type="term" value="C:cytosol"/>
    <property type="evidence" value="ECO:0007669"/>
    <property type="project" value="TreeGrafter"/>
</dbReference>
<evidence type="ECO:0000313" key="6">
    <source>
        <dbReference type="Proteomes" id="UP000313231"/>
    </source>
</evidence>
<dbReference type="SMART" id="SM00342">
    <property type="entry name" value="HTH_ARAC"/>
    <property type="match status" value="1"/>
</dbReference>
<dbReference type="GO" id="GO:0000976">
    <property type="term" value="F:transcription cis-regulatory region binding"/>
    <property type="evidence" value="ECO:0007669"/>
    <property type="project" value="TreeGrafter"/>
</dbReference>
<dbReference type="AlphaFoldDB" id="A0A5C4WDQ1"/>
<comment type="caution">
    <text evidence="5">The sequence shown here is derived from an EMBL/GenBank/DDBJ whole genome shotgun (WGS) entry which is preliminary data.</text>
</comment>
<dbReference type="SUPFAM" id="SSF46689">
    <property type="entry name" value="Homeodomain-like"/>
    <property type="match status" value="1"/>
</dbReference>
<keyword evidence="1" id="KW-0805">Transcription regulation</keyword>
<keyword evidence="2" id="KW-0238">DNA-binding</keyword>
<evidence type="ECO:0000259" key="4">
    <source>
        <dbReference type="PROSITE" id="PS01124"/>
    </source>
</evidence>
<reference evidence="5 6" key="1">
    <citation type="journal article" date="2016" name="Int. J. Syst. Evol. Microbiol.">
        <title>Nocardioides albidus sp. nov., an actinobacterium isolated from garden soil.</title>
        <authorList>
            <person name="Singh H."/>
            <person name="Du J."/>
            <person name="Trinh H."/>
            <person name="Won K."/>
            <person name="Yang J.E."/>
            <person name="Yin C."/>
            <person name="Kook M."/>
            <person name="Yi T.H."/>
        </authorList>
    </citation>
    <scope>NUCLEOTIDE SEQUENCE [LARGE SCALE GENOMIC DNA]</scope>
    <source>
        <strain evidence="5 6">CCTCC AB 2015297</strain>
    </source>
</reference>
<dbReference type="Pfam" id="PF12625">
    <property type="entry name" value="Arabinose_bd"/>
    <property type="match status" value="1"/>
</dbReference>
<name>A0A5C4WDQ1_9ACTN</name>
<dbReference type="RefSeq" id="WP_139621591.1">
    <property type="nucleotide sequence ID" value="NZ_VDMP01000016.1"/>
</dbReference>
<dbReference type="InterPro" id="IPR018060">
    <property type="entry name" value="HTH_AraC"/>
</dbReference>
<dbReference type="InterPro" id="IPR032687">
    <property type="entry name" value="AraC-type_N"/>
</dbReference>
<feature type="domain" description="HTH araC/xylS-type" evidence="4">
    <location>
        <begin position="235"/>
        <end position="333"/>
    </location>
</feature>
<evidence type="ECO:0000256" key="2">
    <source>
        <dbReference type="ARBA" id="ARBA00023125"/>
    </source>
</evidence>
<gene>
    <name evidence="5" type="ORF">FHP29_04215</name>
</gene>
<dbReference type="Proteomes" id="UP000313231">
    <property type="component" value="Unassembled WGS sequence"/>
</dbReference>
<evidence type="ECO:0000256" key="1">
    <source>
        <dbReference type="ARBA" id="ARBA00023015"/>
    </source>
</evidence>
<dbReference type="Pfam" id="PF12833">
    <property type="entry name" value="HTH_18"/>
    <property type="match status" value="1"/>
</dbReference>
<dbReference type="GO" id="GO:0003700">
    <property type="term" value="F:DNA-binding transcription factor activity"/>
    <property type="evidence" value="ECO:0007669"/>
    <property type="project" value="InterPro"/>
</dbReference>
<evidence type="ECO:0000313" key="5">
    <source>
        <dbReference type="EMBL" id="TNM46133.1"/>
    </source>
</evidence>
<dbReference type="EMBL" id="VDMP01000016">
    <property type="protein sequence ID" value="TNM46133.1"/>
    <property type="molecule type" value="Genomic_DNA"/>
</dbReference>
<sequence length="342" mass="37647">MRELVRATSLTGYRELTRSLGGDPDALLRRFGIDPEVAGDIDAFVDFRALVALHEATAAEVATPDFCLRLSEYQGLEILGPVAMIARHSRSVGEALDGIARFLHIYSPAMTITSVVEGERAEFRFDVVDRVRADLPGLGQIGEAGLGATLQIARLLIGPDFSPDTVFFRHRPAAPLARYQQHFGCPVEVEAPYWGAAFPAEVLDRPVAGADPQVQTLVRAYLQTLSHDSDRRLAGEVRSTIKSLLPTGHFDIGSVAGQLSLHPRTLQRRLAGEGARFEVLLDDVRRELAAHHLDASDMPLYQLARILGYANQGSLTRASLRWFGRPPGQVRRESRSRLEQLV</sequence>
<dbReference type="InterPro" id="IPR009057">
    <property type="entry name" value="Homeodomain-like_sf"/>
</dbReference>
<proteinExistence type="predicted"/>
<keyword evidence="3" id="KW-0804">Transcription</keyword>
<dbReference type="PANTHER" id="PTHR47894:SF4">
    <property type="entry name" value="HTH-TYPE TRANSCRIPTIONAL REGULATOR GADX"/>
    <property type="match status" value="1"/>
</dbReference>
<dbReference type="OrthoDB" id="5241536at2"/>